<name>A0ABP9SNG3_9ACTN</name>
<accession>A0ABP9SNG3</accession>
<dbReference type="Proteomes" id="UP001501570">
    <property type="component" value="Unassembled WGS sequence"/>
</dbReference>
<protein>
    <submittedName>
        <fullName evidence="1">Carboxymuconolactone decarboxylase family protein</fullName>
    </submittedName>
</protein>
<dbReference type="EMBL" id="BAABJQ010000038">
    <property type="protein sequence ID" value="GAA5199671.1"/>
    <property type="molecule type" value="Genomic_DNA"/>
</dbReference>
<dbReference type="RefSeq" id="WP_345638076.1">
    <property type="nucleotide sequence ID" value="NZ_BAABJQ010000038.1"/>
</dbReference>
<reference evidence="2" key="1">
    <citation type="journal article" date="2019" name="Int. J. Syst. Evol. Microbiol.">
        <title>The Global Catalogue of Microorganisms (GCM) 10K type strain sequencing project: providing services to taxonomists for standard genome sequencing and annotation.</title>
        <authorList>
            <consortium name="The Broad Institute Genomics Platform"/>
            <consortium name="The Broad Institute Genome Sequencing Center for Infectious Disease"/>
            <person name="Wu L."/>
            <person name="Ma J."/>
        </authorList>
    </citation>
    <scope>NUCLEOTIDE SEQUENCE [LARGE SCALE GENOMIC DNA]</scope>
    <source>
        <strain evidence="2">JCM 18304</strain>
    </source>
</reference>
<organism evidence="1 2">
    <name type="scientific">Rugosimonospora acidiphila</name>
    <dbReference type="NCBI Taxonomy" id="556531"/>
    <lineage>
        <taxon>Bacteria</taxon>
        <taxon>Bacillati</taxon>
        <taxon>Actinomycetota</taxon>
        <taxon>Actinomycetes</taxon>
        <taxon>Micromonosporales</taxon>
        <taxon>Micromonosporaceae</taxon>
        <taxon>Rugosimonospora</taxon>
    </lineage>
</organism>
<dbReference type="PANTHER" id="PTHR34846:SF11">
    <property type="entry name" value="4-CARBOXYMUCONOLACTONE DECARBOXYLASE FAMILY PROTEIN (AFU_ORTHOLOGUE AFUA_6G11590)"/>
    <property type="match status" value="1"/>
</dbReference>
<evidence type="ECO:0000313" key="2">
    <source>
        <dbReference type="Proteomes" id="UP001501570"/>
    </source>
</evidence>
<dbReference type="Gene3D" id="1.20.1290.10">
    <property type="entry name" value="AhpD-like"/>
    <property type="match status" value="1"/>
</dbReference>
<sequence length="195" mass="20557">MRIRPIPPDELGPELREVHDGIASLVKEEQARVVILDDDGALVGPFAAMLHFPTFGVPALMLQRAVAAEARLDPIVREIAILTVGAAYGARYVLYAHEHTADQVGLAPEQVATLAAGGRPSGLTAGQAVAHDVAAALTHGRILPNSTYDRAARLLGHDGVGELVFLIGSYCLIAMVVNCFDVPVPDLDVPKGQSS</sequence>
<evidence type="ECO:0000313" key="1">
    <source>
        <dbReference type="EMBL" id="GAA5199671.1"/>
    </source>
</evidence>
<gene>
    <name evidence="1" type="ORF">GCM10023322_75860</name>
</gene>
<dbReference type="InterPro" id="IPR029032">
    <property type="entry name" value="AhpD-like"/>
</dbReference>
<dbReference type="PANTHER" id="PTHR34846">
    <property type="entry name" value="4-CARBOXYMUCONOLACTONE DECARBOXYLASE FAMILY PROTEIN (AFU_ORTHOLOGUE AFUA_6G11590)"/>
    <property type="match status" value="1"/>
</dbReference>
<dbReference type="SUPFAM" id="SSF69118">
    <property type="entry name" value="AhpD-like"/>
    <property type="match status" value="1"/>
</dbReference>
<proteinExistence type="predicted"/>
<comment type="caution">
    <text evidence="1">The sequence shown here is derived from an EMBL/GenBank/DDBJ whole genome shotgun (WGS) entry which is preliminary data.</text>
</comment>
<keyword evidence="2" id="KW-1185">Reference proteome</keyword>